<accession>A0A496PGN4</accession>
<reference evidence="2 3" key="1">
    <citation type="submission" date="2018-07" db="EMBL/GenBank/DDBJ databases">
        <title>Arthrobacter sp. nov., isolated from raw cow's milk with high bacterial count.</title>
        <authorList>
            <person name="Hahne J."/>
            <person name="Isele D."/>
            <person name="Lipski A."/>
        </authorList>
    </citation>
    <scope>NUCLEOTIDE SEQUENCE [LARGE SCALE GENOMIC DNA]</scope>
    <source>
        <strain evidence="2 3">JZ R-183</strain>
    </source>
</reference>
<dbReference type="InterPro" id="IPR036390">
    <property type="entry name" value="WH_DNA-bd_sf"/>
</dbReference>
<evidence type="ECO:0000313" key="3">
    <source>
        <dbReference type="Proteomes" id="UP000273119"/>
    </source>
</evidence>
<gene>
    <name evidence="2" type="ORF">DWQ67_12055</name>
</gene>
<dbReference type="Pfam" id="PF12840">
    <property type="entry name" value="HTH_20"/>
    <property type="match status" value="1"/>
</dbReference>
<evidence type="ECO:0000259" key="1">
    <source>
        <dbReference type="SMART" id="SM00418"/>
    </source>
</evidence>
<keyword evidence="3" id="KW-1185">Reference proteome</keyword>
<dbReference type="CDD" id="cd00090">
    <property type="entry name" value="HTH_ARSR"/>
    <property type="match status" value="1"/>
</dbReference>
<dbReference type="GO" id="GO:0003700">
    <property type="term" value="F:DNA-binding transcription factor activity"/>
    <property type="evidence" value="ECO:0007669"/>
    <property type="project" value="InterPro"/>
</dbReference>
<dbReference type="SUPFAM" id="SSF46785">
    <property type="entry name" value="Winged helix' DNA-binding domain"/>
    <property type="match status" value="1"/>
</dbReference>
<dbReference type="SMART" id="SM00418">
    <property type="entry name" value="HTH_ARSR"/>
    <property type="match status" value="1"/>
</dbReference>
<organism evidence="2 3">
    <name type="scientific">Galactobacter caseinivorans</name>
    <dbReference type="NCBI Taxonomy" id="2676123"/>
    <lineage>
        <taxon>Bacteria</taxon>
        <taxon>Bacillati</taxon>
        <taxon>Actinomycetota</taxon>
        <taxon>Actinomycetes</taxon>
        <taxon>Micrococcales</taxon>
        <taxon>Micrococcaceae</taxon>
        <taxon>Galactobacter</taxon>
    </lineage>
</organism>
<dbReference type="InterPro" id="IPR011991">
    <property type="entry name" value="ArsR-like_HTH"/>
</dbReference>
<proteinExistence type="predicted"/>
<dbReference type="Proteomes" id="UP000273119">
    <property type="component" value="Unassembled WGS sequence"/>
</dbReference>
<dbReference type="AlphaFoldDB" id="A0A496PGN4"/>
<dbReference type="EMBL" id="QQXL01000008">
    <property type="protein sequence ID" value="RKW69646.1"/>
    <property type="molecule type" value="Genomic_DNA"/>
</dbReference>
<sequence>MSTEVLKAMANPLRRRLVRALSVAGYGRAADLAQSLDVPANKLSFHLRTLAKAGLIEEAPELARDGRDRVWRPVRKARSVGSPQHPVADKFLGNQVLAGVVEDDMSVLNRVAAWVPGYTSGEDPVVRGALTDMRLRLTRERFVAMIDAMERVVEEFRGEQEAEDALGWDLVILAASDEI</sequence>
<evidence type="ECO:0000313" key="2">
    <source>
        <dbReference type="EMBL" id="RKW69646.1"/>
    </source>
</evidence>
<dbReference type="InterPro" id="IPR001845">
    <property type="entry name" value="HTH_ArsR_DNA-bd_dom"/>
</dbReference>
<feature type="domain" description="HTH arsR-type" evidence="1">
    <location>
        <begin position="4"/>
        <end position="96"/>
    </location>
</feature>
<dbReference type="Gene3D" id="1.10.10.10">
    <property type="entry name" value="Winged helix-like DNA-binding domain superfamily/Winged helix DNA-binding domain"/>
    <property type="match status" value="1"/>
</dbReference>
<name>A0A496PGN4_9MICC</name>
<comment type="caution">
    <text evidence="2">The sequence shown here is derived from an EMBL/GenBank/DDBJ whole genome shotgun (WGS) entry which is preliminary data.</text>
</comment>
<protein>
    <submittedName>
        <fullName evidence="2">ArsR family transcriptional regulator</fullName>
    </submittedName>
</protein>
<dbReference type="InterPro" id="IPR036388">
    <property type="entry name" value="WH-like_DNA-bd_sf"/>
</dbReference>